<evidence type="ECO:0000313" key="4">
    <source>
        <dbReference type="Proteomes" id="UP000182089"/>
    </source>
</evidence>
<feature type="domain" description="CBS" evidence="2">
    <location>
        <begin position="86"/>
        <end position="139"/>
    </location>
</feature>
<dbReference type="PANTHER" id="PTHR43080">
    <property type="entry name" value="CBS DOMAIN-CONTAINING PROTEIN CBSX3, MITOCHONDRIAL"/>
    <property type="match status" value="1"/>
</dbReference>
<sequence>MIAKAVENILEEQQDKFLIPAELVANVLEDNRLDHAFLVLTKVKYAKIPVLDNKQHFKGLLSLAMITDTMLGLNGIDASKLHDIQVKDVMQTDVPLVKLPYDMEKIMHLMVDQAFLVVVDDNNCFTGILTRREMIKAINHLAHELDKRYLVEARDQLKA</sequence>
<name>A0ABY1AE69_9LACO</name>
<evidence type="ECO:0000259" key="2">
    <source>
        <dbReference type="Pfam" id="PF00571"/>
    </source>
</evidence>
<reference evidence="3 4" key="1">
    <citation type="submission" date="2016-10" db="EMBL/GenBank/DDBJ databases">
        <authorList>
            <person name="Varghese N."/>
            <person name="Submissions S."/>
        </authorList>
    </citation>
    <scope>NUCLEOTIDE SEQUENCE [LARGE SCALE GENOMIC DNA]</scope>
    <source>
        <strain evidence="3 4">WC1T17</strain>
    </source>
</reference>
<dbReference type="Gene3D" id="3.10.580.10">
    <property type="entry name" value="CBS-domain"/>
    <property type="match status" value="1"/>
</dbReference>
<dbReference type="InterPro" id="IPR000644">
    <property type="entry name" value="CBS_dom"/>
</dbReference>
<evidence type="ECO:0000313" key="3">
    <source>
        <dbReference type="EMBL" id="SEM96219.1"/>
    </source>
</evidence>
<dbReference type="Pfam" id="PF00571">
    <property type="entry name" value="CBS"/>
    <property type="match status" value="1"/>
</dbReference>
<dbReference type="PANTHER" id="PTHR43080:SF2">
    <property type="entry name" value="CBS DOMAIN-CONTAINING PROTEIN"/>
    <property type="match status" value="1"/>
</dbReference>
<dbReference type="NCBIfam" id="NF041630">
    <property type="entry name" value="CBS_CbpB"/>
    <property type="match status" value="1"/>
</dbReference>
<dbReference type="InterPro" id="IPR046342">
    <property type="entry name" value="CBS_dom_sf"/>
</dbReference>
<dbReference type="CDD" id="cd04643">
    <property type="entry name" value="CBS_pair_bac"/>
    <property type="match status" value="1"/>
</dbReference>
<dbReference type="SUPFAM" id="SSF54631">
    <property type="entry name" value="CBS-domain pair"/>
    <property type="match status" value="1"/>
</dbReference>
<dbReference type="EMBL" id="FOCC01000016">
    <property type="protein sequence ID" value="SEM96219.1"/>
    <property type="molecule type" value="Genomic_DNA"/>
</dbReference>
<gene>
    <name evidence="3" type="ORF">SAMN05216431_11626</name>
</gene>
<organism evidence="3 4">
    <name type="scientific">Ligilactobacillus ruminis</name>
    <dbReference type="NCBI Taxonomy" id="1623"/>
    <lineage>
        <taxon>Bacteria</taxon>
        <taxon>Bacillati</taxon>
        <taxon>Bacillota</taxon>
        <taxon>Bacilli</taxon>
        <taxon>Lactobacillales</taxon>
        <taxon>Lactobacillaceae</taxon>
        <taxon>Ligilactobacillus</taxon>
    </lineage>
</organism>
<dbReference type="InterPro" id="IPR048125">
    <property type="entry name" value="CBS_CbpB"/>
</dbReference>
<comment type="caution">
    <text evidence="3">The sequence shown here is derived from an EMBL/GenBank/DDBJ whole genome shotgun (WGS) entry which is preliminary data.</text>
</comment>
<dbReference type="InterPro" id="IPR051257">
    <property type="entry name" value="Diverse_CBS-Domain"/>
</dbReference>
<evidence type="ECO:0000256" key="1">
    <source>
        <dbReference type="ARBA" id="ARBA00023122"/>
    </source>
</evidence>
<accession>A0ABY1AE69</accession>
<keyword evidence="1" id="KW-0129">CBS domain</keyword>
<protein>
    <submittedName>
        <fullName evidence="3">CBS domain-containing protein</fullName>
    </submittedName>
</protein>
<proteinExistence type="predicted"/>
<dbReference type="Proteomes" id="UP000182089">
    <property type="component" value="Unassembled WGS sequence"/>
</dbReference>